<reference evidence="2 3" key="1">
    <citation type="submission" date="2018-10" db="EMBL/GenBank/DDBJ databases">
        <title>Oceanobacillus sp. YLB-02 draft genome.</title>
        <authorList>
            <person name="Yu L."/>
        </authorList>
    </citation>
    <scope>NUCLEOTIDE SEQUENCE [LARGE SCALE GENOMIC DNA]</scope>
    <source>
        <strain evidence="2 3">YLB-02</strain>
    </source>
</reference>
<accession>A0A498DH18</accession>
<dbReference type="EMBL" id="RCHR01000001">
    <property type="protein sequence ID" value="RLL47789.1"/>
    <property type="molecule type" value="Genomic_DNA"/>
</dbReference>
<evidence type="ECO:0000256" key="1">
    <source>
        <dbReference type="SAM" id="Phobius"/>
    </source>
</evidence>
<gene>
    <name evidence="2" type="ORF">D8M04_00470</name>
</gene>
<evidence type="ECO:0000313" key="3">
    <source>
        <dbReference type="Proteomes" id="UP000270219"/>
    </source>
</evidence>
<keyword evidence="1" id="KW-0472">Membrane</keyword>
<dbReference type="Proteomes" id="UP000270219">
    <property type="component" value="Unassembled WGS sequence"/>
</dbReference>
<proteinExistence type="predicted"/>
<protein>
    <recommendedName>
        <fullName evidence="4">DUF3311 domain-containing protein</fullName>
    </recommendedName>
</protein>
<feature type="transmembrane region" description="Helical" evidence="1">
    <location>
        <begin position="33"/>
        <end position="54"/>
    </location>
</feature>
<dbReference type="OrthoDB" id="1808939at2"/>
<comment type="caution">
    <text evidence="2">The sequence shown here is derived from an EMBL/GenBank/DDBJ whole genome shotgun (WGS) entry which is preliminary data.</text>
</comment>
<sequence length="62" mass="7445">MRTHEGKWALTILFIVLLAYVLPYTVFTNIEKWYGSFLLWIILTVIVIIITYFFTKDWGNEE</sequence>
<evidence type="ECO:0008006" key="4">
    <source>
        <dbReference type="Google" id="ProtNLM"/>
    </source>
</evidence>
<keyword evidence="3" id="KW-1185">Reference proteome</keyword>
<dbReference type="RefSeq" id="WP_121520322.1">
    <property type="nucleotide sequence ID" value="NZ_RCHR01000001.1"/>
</dbReference>
<evidence type="ECO:0000313" key="2">
    <source>
        <dbReference type="EMBL" id="RLL47789.1"/>
    </source>
</evidence>
<keyword evidence="1" id="KW-1133">Transmembrane helix</keyword>
<organism evidence="2 3">
    <name type="scientific">Oceanobacillus piezotolerans</name>
    <dbReference type="NCBI Taxonomy" id="2448030"/>
    <lineage>
        <taxon>Bacteria</taxon>
        <taxon>Bacillati</taxon>
        <taxon>Bacillota</taxon>
        <taxon>Bacilli</taxon>
        <taxon>Bacillales</taxon>
        <taxon>Bacillaceae</taxon>
        <taxon>Oceanobacillus</taxon>
    </lineage>
</organism>
<keyword evidence="1" id="KW-0812">Transmembrane</keyword>
<dbReference type="AlphaFoldDB" id="A0A498DH18"/>
<name>A0A498DH18_9BACI</name>